<sequence length="509" mass="53968">MSRRRWAWPLLLALLLTAPLSAPATAESAPARTQGAEAAPSVPLTSLSATTTQVASGLKRPTAIASPDDGTDRLFITEKAGTVRVYDPDTGLAETPAIDITSAVDESGNERGLLGIAFPPDVADSRTLYLAYTALPDAAVTLARYRLDDSSLEVLLSQAHTENTNHNGGQLTFGPDGDLYWSIGDGGGSADPLRSAQHLDTLLGKIMRIDVSRSCDPLPYCVPDDNPFVGTAGAHEEIWLYGLRNPWRFSFDDADGSMWIGDVGQGRWEEVDHLAPGQGGLNLGWSCYEGLEKFEGGDCVSGETYTDPVFTYSPYTGGCALIGGHVYRGQEYADLADGTYIATDYCSSTVWALRPDGAGGYDQAEIGETPTQVTAIGTTSDGEFYMVNDLPGGLHRMSFAQEEPTCRVDRTVTEWGTGTTVDLTVTNTGSEPVDGWTLEFPLPLGQTVVSDWSTDLTQSGDMVEAVNASQNATIAPGASITLGYLADHTGDASPPPRFQLNGDACAVGS</sequence>
<feature type="domain" description="CBM2" evidence="4">
    <location>
        <begin position="399"/>
        <end position="508"/>
    </location>
</feature>
<dbReference type="PANTHER" id="PTHR19328">
    <property type="entry name" value="HEDGEHOG-INTERACTING PROTEIN"/>
    <property type="match status" value="1"/>
</dbReference>
<dbReference type="InterPro" id="IPR012291">
    <property type="entry name" value="CBM2_carb-bd_dom_sf"/>
</dbReference>
<keyword evidence="1 3" id="KW-0732">Signal</keyword>
<proteinExistence type="predicted"/>
<dbReference type="InterPro" id="IPR001919">
    <property type="entry name" value="CBD2"/>
</dbReference>
<evidence type="ECO:0000256" key="2">
    <source>
        <dbReference type="ARBA" id="ARBA00023326"/>
    </source>
</evidence>
<dbReference type="Pfam" id="PF00553">
    <property type="entry name" value="CBM_2"/>
    <property type="match status" value="1"/>
</dbReference>
<evidence type="ECO:0000256" key="3">
    <source>
        <dbReference type="SAM" id="SignalP"/>
    </source>
</evidence>
<dbReference type="SMART" id="SM00637">
    <property type="entry name" value="CBD_II"/>
    <property type="match status" value="1"/>
</dbReference>
<organism evidence="5">
    <name type="scientific">Streptomyces sp. NBC_01401</name>
    <dbReference type="NCBI Taxonomy" id="2903854"/>
    <lineage>
        <taxon>Bacteria</taxon>
        <taxon>Bacillati</taxon>
        <taxon>Actinomycetota</taxon>
        <taxon>Actinomycetes</taxon>
        <taxon>Kitasatosporales</taxon>
        <taxon>Streptomycetaceae</taxon>
        <taxon>Streptomyces</taxon>
    </lineage>
</organism>
<dbReference type="GO" id="GO:0000272">
    <property type="term" value="P:polysaccharide catabolic process"/>
    <property type="evidence" value="ECO:0007669"/>
    <property type="project" value="UniProtKB-KW"/>
</dbReference>
<dbReference type="InterPro" id="IPR008965">
    <property type="entry name" value="CBM2/CBM3_carb-bd_dom_sf"/>
</dbReference>
<keyword evidence="2" id="KW-0119">Carbohydrate metabolism</keyword>
<dbReference type="InterPro" id="IPR011042">
    <property type="entry name" value="6-blade_b-propeller_TolB-like"/>
</dbReference>
<dbReference type="AlphaFoldDB" id="A0AAU3GY28"/>
<dbReference type="GO" id="GO:0004553">
    <property type="term" value="F:hydrolase activity, hydrolyzing O-glycosyl compounds"/>
    <property type="evidence" value="ECO:0007669"/>
    <property type="project" value="InterPro"/>
</dbReference>
<dbReference type="Gene3D" id="2.60.40.290">
    <property type="match status" value="1"/>
</dbReference>
<dbReference type="PROSITE" id="PS51173">
    <property type="entry name" value="CBM2"/>
    <property type="match status" value="1"/>
</dbReference>
<gene>
    <name evidence="5" type="ORF">OG626_25780</name>
</gene>
<accession>A0AAU3GY28</accession>
<dbReference type="Pfam" id="PF07995">
    <property type="entry name" value="GSDH"/>
    <property type="match status" value="1"/>
</dbReference>
<protein>
    <submittedName>
        <fullName evidence="5">PQQ-dependent sugar dehydrogenase</fullName>
    </submittedName>
</protein>
<dbReference type="InterPro" id="IPR012938">
    <property type="entry name" value="Glc/Sorbosone_DH"/>
</dbReference>
<dbReference type="Gene3D" id="2.120.10.30">
    <property type="entry name" value="TolB, C-terminal domain"/>
    <property type="match status" value="1"/>
</dbReference>
<dbReference type="GO" id="GO:0030247">
    <property type="term" value="F:polysaccharide binding"/>
    <property type="evidence" value="ECO:0007669"/>
    <property type="project" value="UniProtKB-UniRule"/>
</dbReference>
<dbReference type="SUPFAM" id="SSF50952">
    <property type="entry name" value="Soluble quinoprotein glucose dehydrogenase"/>
    <property type="match status" value="1"/>
</dbReference>
<dbReference type="EMBL" id="CP109535">
    <property type="protein sequence ID" value="WTY98052.1"/>
    <property type="molecule type" value="Genomic_DNA"/>
</dbReference>
<dbReference type="PANTHER" id="PTHR19328:SF75">
    <property type="entry name" value="ALDOSE SUGAR DEHYDROGENASE YLII"/>
    <property type="match status" value="1"/>
</dbReference>
<dbReference type="InterPro" id="IPR011041">
    <property type="entry name" value="Quinoprot_gluc/sorb_DH_b-prop"/>
</dbReference>
<keyword evidence="2" id="KW-0624">Polysaccharide degradation</keyword>
<feature type="chain" id="PRO_5043659682" evidence="3">
    <location>
        <begin position="25"/>
        <end position="509"/>
    </location>
</feature>
<feature type="signal peptide" evidence="3">
    <location>
        <begin position="1"/>
        <end position="24"/>
    </location>
</feature>
<evidence type="ECO:0000313" key="5">
    <source>
        <dbReference type="EMBL" id="WTY98052.1"/>
    </source>
</evidence>
<name>A0AAU3GY28_9ACTN</name>
<evidence type="ECO:0000256" key="1">
    <source>
        <dbReference type="ARBA" id="ARBA00022729"/>
    </source>
</evidence>
<reference evidence="5" key="1">
    <citation type="submission" date="2022-10" db="EMBL/GenBank/DDBJ databases">
        <title>The complete genomes of actinobacterial strains from the NBC collection.</title>
        <authorList>
            <person name="Joergensen T.S."/>
            <person name="Alvarez Arevalo M."/>
            <person name="Sterndorff E.B."/>
            <person name="Faurdal D."/>
            <person name="Vuksanovic O."/>
            <person name="Mourched A.-S."/>
            <person name="Charusanti P."/>
            <person name="Shaw S."/>
            <person name="Blin K."/>
            <person name="Weber T."/>
        </authorList>
    </citation>
    <scope>NUCLEOTIDE SEQUENCE</scope>
    <source>
        <strain evidence="5">NBC_01401</strain>
    </source>
</reference>
<evidence type="ECO:0000259" key="4">
    <source>
        <dbReference type="PROSITE" id="PS51173"/>
    </source>
</evidence>
<dbReference type="SUPFAM" id="SSF49384">
    <property type="entry name" value="Carbohydrate-binding domain"/>
    <property type="match status" value="1"/>
</dbReference>